<accession>A0A2I7KAC2</accession>
<dbReference type="Proteomes" id="UP000236447">
    <property type="component" value="Chromosome"/>
</dbReference>
<dbReference type="AlphaFoldDB" id="A0A2I7KAC2"/>
<dbReference type="Pfam" id="PF01541">
    <property type="entry name" value="GIY-YIG"/>
    <property type="match status" value="1"/>
</dbReference>
<proteinExistence type="predicted"/>
<sequence>MSSADFDTFCDKAKNNFDLLKQQRIFSMNARPVGLKIPAIYVFYENDKPVYVGRTNNLAQRLRAHVTASHNSASFALKRTRKRHQEISKATYKTTLSRSQITAHEVYGATFRDEIDSIKGMDFRFLEIKSHIEQYLTELYVTMALGLDTDGFDNS</sequence>
<gene>
    <name evidence="2" type="ORF">PhaeoP88_02193</name>
</gene>
<reference evidence="2 3" key="1">
    <citation type="journal article" date="2017" name="Front. Microbiol.">
        <title>Phaeobacter piscinae sp. nov., a species of the Roseobacter group and potential aquaculture probiont.</title>
        <authorList>
            <person name="Sonnenschein E.C."/>
            <person name="Phippen C.B.W."/>
            <person name="Nielsen K.F."/>
            <person name="Mateiu R.V."/>
            <person name="Melchiorsen J."/>
            <person name="Gram L."/>
            <person name="Overmann J."/>
            <person name="Freese H.M."/>
        </authorList>
    </citation>
    <scope>NUCLEOTIDE SEQUENCE [LARGE SCALE GENOMIC DNA]</scope>
    <source>
        <strain evidence="2 3">P88</strain>
    </source>
</reference>
<evidence type="ECO:0000313" key="2">
    <source>
        <dbReference type="EMBL" id="AUQ99554.1"/>
    </source>
</evidence>
<evidence type="ECO:0000313" key="3">
    <source>
        <dbReference type="Proteomes" id="UP000236447"/>
    </source>
</evidence>
<dbReference type="SUPFAM" id="SSF82771">
    <property type="entry name" value="GIY-YIG endonuclease"/>
    <property type="match status" value="1"/>
</dbReference>
<name>A0A2I7KAC2_9RHOB</name>
<organism evidence="2 3">
    <name type="scientific">Phaeobacter inhibens</name>
    <dbReference type="NCBI Taxonomy" id="221822"/>
    <lineage>
        <taxon>Bacteria</taxon>
        <taxon>Pseudomonadati</taxon>
        <taxon>Pseudomonadota</taxon>
        <taxon>Alphaproteobacteria</taxon>
        <taxon>Rhodobacterales</taxon>
        <taxon>Roseobacteraceae</taxon>
        <taxon>Phaeobacter</taxon>
    </lineage>
</organism>
<protein>
    <submittedName>
        <fullName evidence="2">GIY-YIG catalytic domain protein</fullName>
    </submittedName>
</protein>
<dbReference type="InterPro" id="IPR000305">
    <property type="entry name" value="GIY-YIG_endonuc"/>
</dbReference>
<dbReference type="EMBL" id="CP010725">
    <property type="protein sequence ID" value="AUQ99554.1"/>
    <property type="molecule type" value="Genomic_DNA"/>
</dbReference>
<dbReference type="RefSeq" id="WP_102883710.1">
    <property type="nucleotide sequence ID" value="NZ_CP010725.1"/>
</dbReference>
<evidence type="ECO:0000259" key="1">
    <source>
        <dbReference type="Pfam" id="PF01541"/>
    </source>
</evidence>
<dbReference type="InterPro" id="IPR035901">
    <property type="entry name" value="GIY-YIG_endonuc_sf"/>
</dbReference>
<dbReference type="Gene3D" id="3.40.1440.10">
    <property type="entry name" value="GIY-YIG endonuclease"/>
    <property type="match status" value="1"/>
</dbReference>
<feature type="domain" description="GIY-YIG" evidence="1">
    <location>
        <begin position="39"/>
        <end position="88"/>
    </location>
</feature>
<reference evidence="2 3" key="2">
    <citation type="journal article" date="2017" name="Genome Biol. Evol.">
        <title>Trajectories and Drivers of Genome Evolution in Surface-Associated Marine Phaeobacter.</title>
        <authorList>
            <person name="Freese H.M."/>
            <person name="Sikorski J."/>
            <person name="Bunk B."/>
            <person name="Scheuner C."/>
            <person name="Meier-Kolthoff J.P."/>
            <person name="Sproer C."/>
            <person name="Gram L."/>
            <person name="Overmann J."/>
        </authorList>
    </citation>
    <scope>NUCLEOTIDE SEQUENCE [LARGE SCALE GENOMIC DNA]</scope>
    <source>
        <strain evidence="2 3">P88</strain>
    </source>
</reference>